<dbReference type="PANTHER" id="PTHR46268:SF6">
    <property type="entry name" value="UNIVERSAL STRESS PROTEIN UP12"/>
    <property type="match status" value="1"/>
</dbReference>
<dbReference type="RefSeq" id="WP_159762336.1">
    <property type="nucleotide sequence ID" value="NZ_WUUT01000001.1"/>
</dbReference>
<comment type="similarity">
    <text evidence="1">Belongs to the universal stress protein A family.</text>
</comment>
<dbReference type="PRINTS" id="PR01438">
    <property type="entry name" value="UNVRSLSTRESS"/>
</dbReference>
<evidence type="ECO:0000313" key="4">
    <source>
        <dbReference type="Proteomes" id="UP000466535"/>
    </source>
</evidence>
<protein>
    <submittedName>
        <fullName evidence="3">Universal stress protein</fullName>
    </submittedName>
</protein>
<evidence type="ECO:0000256" key="1">
    <source>
        <dbReference type="ARBA" id="ARBA00008791"/>
    </source>
</evidence>
<dbReference type="InterPro" id="IPR006015">
    <property type="entry name" value="Universal_stress_UspA"/>
</dbReference>
<dbReference type="EMBL" id="WUUT01000001">
    <property type="protein sequence ID" value="MXR50182.1"/>
    <property type="molecule type" value="Genomic_DNA"/>
</dbReference>
<comment type="caution">
    <text evidence="3">The sequence shown here is derived from an EMBL/GenBank/DDBJ whole genome shotgun (WGS) entry which is preliminary data.</text>
</comment>
<dbReference type="AlphaFoldDB" id="A0A6B0T4F8"/>
<dbReference type="PANTHER" id="PTHR46268">
    <property type="entry name" value="STRESS RESPONSE PROTEIN NHAX"/>
    <property type="match status" value="1"/>
</dbReference>
<keyword evidence="4" id="KW-1185">Reference proteome</keyword>
<feature type="domain" description="UspA" evidence="2">
    <location>
        <begin position="1"/>
        <end position="140"/>
    </location>
</feature>
<reference evidence="3 4" key="1">
    <citation type="submission" date="2019-12" db="EMBL/GenBank/DDBJ databases">
        <title>Isolation and characterization of three novel carbon monoxide-oxidizing members of Halobacteria from salione crusts and soils.</title>
        <authorList>
            <person name="Myers M.R."/>
            <person name="King G.M."/>
        </authorList>
    </citation>
    <scope>NUCLEOTIDE SEQUENCE [LARGE SCALE GENOMIC DNA]</scope>
    <source>
        <strain evidence="3 4">WSH3</strain>
    </source>
</reference>
<dbReference type="InterPro" id="IPR006016">
    <property type="entry name" value="UspA"/>
</dbReference>
<dbReference type="Pfam" id="PF00582">
    <property type="entry name" value="Usp"/>
    <property type="match status" value="1"/>
</dbReference>
<accession>A0A6B0T4F8</accession>
<organism evidence="3 4">
    <name type="scientific">Halovenus carboxidivorans</name>
    <dbReference type="NCBI Taxonomy" id="2692199"/>
    <lineage>
        <taxon>Archaea</taxon>
        <taxon>Methanobacteriati</taxon>
        <taxon>Methanobacteriota</taxon>
        <taxon>Stenosarchaea group</taxon>
        <taxon>Halobacteria</taxon>
        <taxon>Halobacteriales</taxon>
        <taxon>Haloarculaceae</taxon>
        <taxon>Halovenus</taxon>
    </lineage>
</organism>
<dbReference type="Proteomes" id="UP000466535">
    <property type="component" value="Unassembled WGS sequence"/>
</dbReference>
<dbReference type="CDD" id="cd00293">
    <property type="entry name" value="USP-like"/>
    <property type="match status" value="1"/>
</dbReference>
<dbReference type="OrthoDB" id="105697at2157"/>
<dbReference type="SUPFAM" id="SSF52402">
    <property type="entry name" value="Adenine nucleotide alpha hydrolases-like"/>
    <property type="match status" value="1"/>
</dbReference>
<sequence length="144" mass="15792">MYDDILLPTDGSSATTEALDHALTIAADKDATVHPLYIVDKRHLRAADDDTTEEVRRSLEEEATHALDDARVRIEDEGVTPETARREGIPHRAILGYAEEADIDLIVMGTHGKNGRERLAQLGSTTERVVKNADLPVLVVEIGD</sequence>
<proteinExistence type="inferred from homology"/>
<gene>
    <name evidence="3" type="ORF">GRX03_00970</name>
</gene>
<name>A0A6B0T4F8_9EURY</name>
<dbReference type="InterPro" id="IPR014729">
    <property type="entry name" value="Rossmann-like_a/b/a_fold"/>
</dbReference>
<evidence type="ECO:0000259" key="2">
    <source>
        <dbReference type="Pfam" id="PF00582"/>
    </source>
</evidence>
<evidence type="ECO:0000313" key="3">
    <source>
        <dbReference type="EMBL" id="MXR50182.1"/>
    </source>
</evidence>
<dbReference type="Gene3D" id="3.40.50.620">
    <property type="entry name" value="HUPs"/>
    <property type="match status" value="1"/>
</dbReference>